<organism evidence="1 2">
    <name type="scientific">Paramecium pentaurelia</name>
    <dbReference type="NCBI Taxonomy" id="43138"/>
    <lineage>
        <taxon>Eukaryota</taxon>
        <taxon>Sar</taxon>
        <taxon>Alveolata</taxon>
        <taxon>Ciliophora</taxon>
        <taxon>Intramacronucleata</taxon>
        <taxon>Oligohymenophorea</taxon>
        <taxon>Peniculida</taxon>
        <taxon>Parameciidae</taxon>
        <taxon>Paramecium</taxon>
    </lineage>
</organism>
<reference evidence="1" key="1">
    <citation type="submission" date="2021-01" db="EMBL/GenBank/DDBJ databases">
        <authorList>
            <consortium name="Genoscope - CEA"/>
            <person name="William W."/>
        </authorList>
    </citation>
    <scope>NUCLEOTIDE SEQUENCE</scope>
</reference>
<comment type="caution">
    <text evidence="1">The sequence shown here is derived from an EMBL/GenBank/DDBJ whole genome shotgun (WGS) entry which is preliminary data.</text>
</comment>
<dbReference type="EMBL" id="CAJJDO010000131">
    <property type="protein sequence ID" value="CAD8202601.1"/>
    <property type="molecule type" value="Genomic_DNA"/>
</dbReference>
<keyword evidence="2" id="KW-1185">Reference proteome</keyword>
<dbReference type="Proteomes" id="UP000689195">
    <property type="component" value="Unassembled WGS sequence"/>
</dbReference>
<proteinExistence type="predicted"/>
<gene>
    <name evidence="1" type="ORF">PPENT_87.1.T1310120</name>
</gene>
<name>A0A8S1XNC9_9CILI</name>
<protein>
    <submittedName>
        <fullName evidence="1">Uncharacterized protein</fullName>
    </submittedName>
</protein>
<evidence type="ECO:0000313" key="1">
    <source>
        <dbReference type="EMBL" id="CAD8202601.1"/>
    </source>
</evidence>
<dbReference type="AlphaFoldDB" id="A0A8S1XNC9"/>
<sequence length="58" mass="6894">MFNIIKQILIKLKTDLKNWIIDIEGRKEQFTINLQVSSKLSPFYICMQKQKKTSASQY</sequence>
<accession>A0A8S1XNC9</accession>
<evidence type="ECO:0000313" key="2">
    <source>
        <dbReference type="Proteomes" id="UP000689195"/>
    </source>
</evidence>